<dbReference type="EMBL" id="JAANES010000001">
    <property type="protein sequence ID" value="MBS3018433.1"/>
    <property type="molecule type" value="Genomic_DNA"/>
</dbReference>
<gene>
    <name evidence="1" type="ORF">DJFAAGMI_01165</name>
</gene>
<dbReference type="RefSeq" id="WP_211456301.1">
    <property type="nucleotide sequence ID" value="NZ_JAANES010000001.1"/>
</dbReference>
<comment type="caution">
    <text evidence="1">The sequence shown here is derived from an EMBL/GenBank/DDBJ whole genome shotgun (WGS) entry which is preliminary data.</text>
</comment>
<proteinExistence type="predicted"/>
<evidence type="ECO:0000313" key="1">
    <source>
        <dbReference type="EMBL" id="MBS3018433.1"/>
    </source>
</evidence>
<evidence type="ECO:0008006" key="3">
    <source>
        <dbReference type="Google" id="ProtNLM"/>
    </source>
</evidence>
<sequence length="135" mass="14860">MQTLVVTPEMRAFIGGTFYPKNFSLIMFPTEEEALSIAKQLSETRFRAEDIFMIPPRLALQEIASTADSSQLPLPSVGSDGTMARAIADLAQKGHWGILVYTGNEGDIDALKESILDTRCSFAKAYHSFAIEDLN</sequence>
<dbReference type="Proteomes" id="UP001647436">
    <property type="component" value="Unassembled WGS sequence"/>
</dbReference>
<reference evidence="1 2" key="1">
    <citation type="submission" date="2020-03" db="EMBL/GenBank/DDBJ databases">
        <title>The role of nitrogen metabolism on polyethylene biodegradation.</title>
        <authorList>
            <person name="Peixoto J."/>
            <person name="Vizzotto C.S."/>
            <person name="Ramos A."/>
            <person name="Alves G."/>
            <person name="Steindorff A."/>
            <person name="Kruger R."/>
        </authorList>
    </citation>
    <scope>NUCLEOTIDE SEQUENCE [LARGE SCALE GENOMIC DNA]</scope>
    <source>
        <strain evidence="1 2">PE63</strain>
    </source>
</reference>
<protein>
    <recommendedName>
        <fullName evidence="3">RNA-binding protein</fullName>
    </recommendedName>
</protein>
<keyword evidence="2" id="KW-1185">Reference proteome</keyword>
<name>A0ABS5LPL3_9BURK</name>
<accession>A0ABS5LPL3</accession>
<evidence type="ECO:0000313" key="2">
    <source>
        <dbReference type="Proteomes" id="UP001647436"/>
    </source>
</evidence>
<organism evidence="1 2">
    <name type="scientific">Comamonas brasiliensis</name>
    <dbReference type="NCBI Taxonomy" id="1812482"/>
    <lineage>
        <taxon>Bacteria</taxon>
        <taxon>Pseudomonadati</taxon>
        <taxon>Pseudomonadota</taxon>
        <taxon>Betaproteobacteria</taxon>
        <taxon>Burkholderiales</taxon>
        <taxon>Comamonadaceae</taxon>
        <taxon>Comamonas</taxon>
    </lineage>
</organism>